<evidence type="ECO:0000256" key="4">
    <source>
        <dbReference type="ARBA" id="ARBA00022490"/>
    </source>
</evidence>
<dbReference type="Gene3D" id="1.10.10.10">
    <property type="entry name" value="Winged helix-like DNA-binding domain superfamily/Winged helix DNA-binding domain"/>
    <property type="match status" value="2"/>
</dbReference>
<evidence type="ECO:0000256" key="7">
    <source>
        <dbReference type="RuleBase" id="RU367095"/>
    </source>
</evidence>
<dbReference type="OrthoDB" id="271448at2759"/>
<comment type="caution">
    <text evidence="9">The sequence shown here is derived from an EMBL/GenBank/DDBJ whole genome shotgun (WGS) entry which is preliminary data.</text>
</comment>
<dbReference type="GO" id="GO:0032266">
    <property type="term" value="F:phosphatidylinositol-3-phosphate binding"/>
    <property type="evidence" value="ECO:0007669"/>
    <property type="project" value="UniProtKB-UniRule"/>
</dbReference>
<dbReference type="InterPro" id="IPR037855">
    <property type="entry name" value="Vps36"/>
</dbReference>
<dbReference type="AlphaFoldDB" id="A0A8S1H080"/>
<evidence type="ECO:0000256" key="6">
    <source>
        <dbReference type="ARBA" id="ARBA00030114"/>
    </source>
</evidence>
<evidence type="ECO:0000256" key="1">
    <source>
        <dbReference type="ARBA" id="ARBA00009697"/>
    </source>
</evidence>
<keyword evidence="7" id="KW-0967">Endosome</keyword>
<dbReference type="GO" id="GO:0000814">
    <property type="term" value="C:ESCRT II complex"/>
    <property type="evidence" value="ECO:0007669"/>
    <property type="project" value="UniProtKB-UniRule"/>
</dbReference>
<dbReference type="InterPro" id="IPR011993">
    <property type="entry name" value="PH-like_dom_sf"/>
</dbReference>
<dbReference type="FunFam" id="2.30.29.30:FF:000600">
    <property type="entry name" value="CRE-TAG-318 protein"/>
    <property type="match status" value="1"/>
</dbReference>
<dbReference type="GO" id="GO:0031902">
    <property type="term" value="C:late endosome membrane"/>
    <property type="evidence" value="ECO:0007669"/>
    <property type="project" value="UniProtKB-UniRule"/>
</dbReference>
<evidence type="ECO:0000256" key="3">
    <source>
        <dbReference type="ARBA" id="ARBA00022448"/>
    </source>
</evidence>
<keyword evidence="5 7" id="KW-0653">Protein transport</keyword>
<proteinExistence type="inferred from homology"/>
<dbReference type="InterPro" id="IPR036388">
    <property type="entry name" value="WH-like_DNA-bd_sf"/>
</dbReference>
<dbReference type="PANTHER" id="PTHR13128">
    <property type="entry name" value="VACUOLAR PROTEIN-SORTING-ASSOCIATED PROTEIN 36"/>
    <property type="match status" value="1"/>
</dbReference>
<comment type="similarity">
    <text evidence="1 7">Belongs to the VPS36 family.</text>
</comment>
<dbReference type="PANTHER" id="PTHR13128:SF12">
    <property type="entry name" value="VACUOLAR PROTEIN-SORTING-ASSOCIATED PROTEIN 36"/>
    <property type="match status" value="1"/>
</dbReference>
<evidence type="ECO:0000313" key="10">
    <source>
        <dbReference type="Proteomes" id="UP000835052"/>
    </source>
</evidence>
<dbReference type="Gene3D" id="6.10.140.260">
    <property type="match status" value="1"/>
</dbReference>
<dbReference type="SUPFAM" id="SSF46785">
    <property type="entry name" value="Winged helix' DNA-binding domain"/>
    <property type="match status" value="2"/>
</dbReference>
<name>A0A8S1H080_9PELO</name>
<comment type="subcellular location">
    <subcellularLocation>
        <location evidence="7">Cytoplasm</location>
    </subcellularLocation>
    <subcellularLocation>
        <location evidence="7">Endosome</location>
    </subcellularLocation>
</comment>
<dbReference type="InterPro" id="IPR036390">
    <property type="entry name" value="WH_DNA-bd_sf"/>
</dbReference>
<dbReference type="Pfam" id="PF04157">
    <property type="entry name" value="EAP30"/>
    <property type="match status" value="1"/>
</dbReference>
<organism evidence="9 10">
    <name type="scientific">Caenorhabditis auriculariae</name>
    <dbReference type="NCBI Taxonomy" id="2777116"/>
    <lineage>
        <taxon>Eukaryota</taxon>
        <taxon>Metazoa</taxon>
        <taxon>Ecdysozoa</taxon>
        <taxon>Nematoda</taxon>
        <taxon>Chromadorea</taxon>
        <taxon>Rhabditida</taxon>
        <taxon>Rhabditina</taxon>
        <taxon>Rhabditomorpha</taxon>
        <taxon>Rhabditoidea</taxon>
        <taxon>Rhabditidae</taxon>
        <taxon>Peloderinae</taxon>
        <taxon>Caenorhabditis</taxon>
    </lineage>
</organism>
<evidence type="ECO:0000259" key="8">
    <source>
        <dbReference type="PROSITE" id="PS51495"/>
    </source>
</evidence>
<comment type="subunit">
    <text evidence="7">Component of the endosomal sorting complex required for transport II (ESCRT-II).</text>
</comment>
<gene>
    <name evidence="9" type="ORF">CAUJ_LOCUS4483</name>
</gene>
<dbReference type="Proteomes" id="UP000835052">
    <property type="component" value="Unassembled WGS sequence"/>
</dbReference>
<protein>
    <recommendedName>
        <fullName evidence="2 7">Vacuolar protein-sorting-associated protein 36</fullName>
    </recommendedName>
    <alternativeName>
        <fullName evidence="6 7">ESCRT-II complex subunit VPS36</fullName>
    </alternativeName>
</protein>
<evidence type="ECO:0000256" key="2">
    <source>
        <dbReference type="ARBA" id="ARBA00017953"/>
    </source>
</evidence>
<dbReference type="SUPFAM" id="SSF50729">
    <property type="entry name" value="PH domain-like"/>
    <property type="match status" value="1"/>
</dbReference>
<evidence type="ECO:0000313" key="9">
    <source>
        <dbReference type="EMBL" id="CAD6188564.1"/>
    </source>
</evidence>
<dbReference type="GO" id="GO:0043130">
    <property type="term" value="F:ubiquitin binding"/>
    <property type="evidence" value="ECO:0007669"/>
    <property type="project" value="UniProtKB-UniRule"/>
</dbReference>
<sequence length="392" mass="43417">MDRLSWYTPGESTEELLCQAGHVGIYEGDLKQTQFEQGTVSLTPQRIIWADSSDPDRRLILHHSLVLSMERHHKSMFSRGGKIVLKLGKPKPNNVGPVNSSQYDLMRFVFRTGGEEDFYKKYDEALRRKTWLRSSSGSSSSGGGLSVQSRASGQLRSVGIAGIERRLAENHQKTHETITQAFEDMSKLMETARDMVNLSKSISEKVRSRKGEITDDETIAFKSYLLSLGVADPVTKSAFVGSDTQYFQELAKEISKTLTGPITENGGMMALPEVYCRINRARGMEMLSPEDVLNACEALSLVDSPLEIHRFPSGVIVVQLKTASVESTVHETKSFVESAGKARAADLAASQGITVILAKERLLAAEEKALICRDDSIEGLQFYVNRFLQTSN</sequence>
<accession>A0A8S1H080</accession>
<dbReference type="FunFam" id="1.10.10.10:FF:000416">
    <property type="entry name" value="Vacuolar protein-sorting-associated protein 36"/>
    <property type="match status" value="1"/>
</dbReference>
<dbReference type="EMBL" id="CAJGYM010000008">
    <property type="protein sequence ID" value="CAD6188564.1"/>
    <property type="molecule type" value="Genomic_DNA"/>
</dbReference>
<dbReference type="InterPro" id="IPR021648">
    <property type="entry name" value="GLUE_dom"/>
</dbReference>
<evidence type="ECO:0000256" key="5">
    <source>
        <dbReference type="ARBA" id="ARBA00022927"/>
    </source>
</evidence>
<dbReference type="Pfam" id="PF11605">
    <property type="entry name" value="Vps36_ESCRT-II"/>
    <property type="match status" value="1"/>
</dbReference>
<dbReference type="GO" id="GO:0043328">
    <property type="term" value="P:protein transport to vacuole involved in ubiquitin-dependent protein catabolic process via the multivesicular body sorting pathway"/>
    <property type="evidence" value="ECO:0007669"/>
    <property type="project" value="UniProtKB-UniRule"/>
</dbReference>
<keyword evidence="10" id="KW-1185">Reference proteome</keyword>
<keyword evidence="3 7" id="KW-0813">Transport</keyword>
<reference evidence="9" key="1">
    <citation type="submission" date="2020-10" db="EMBL/GenBank/DDBJ databases">
        <authorList>
            <person name="Kikuchi T."/>
        </authorList>
    </citation>
    <scope>NUCLEOTIDE SEQUENCE</scope>
    <source>
        <strain evidence="9">NKZ352</strain>
    </source>
</reference>
<keyword evidence="4 7" id="KW-0963">Cytoplasm</keyword>
<dbReference type="PROSITE" id="PS51495">
    <property type="entry name" value="GLUE"/>
    <property type="match status" value="1"/>
</dbReference>
<dbReference type="InterPro" id="IPR040608">
    <property type="entry name" value="Snf8/Vps36"/>
</dbReference>
<dbReference type="Gene3D" id="2.30.29.30">
    <property type="entry name" value="Pleckstrin-homology domain (PH domain)/Phosphotyrosine-binding domain (PTB)"/>
    <property type="match status" value="1"/>
</dbReference>
<feature type="domain" description="GLUE N-terminal" evidence="8">
    <location>
        <begin position="1"/>
        <end position="138"/>
    </location>
</feature>
<comment type="function">
    <text evidence="7">Component of the ESCRT-II complex (endosomal sorting complex required for transport II), which is required for multivesicular body (MVB) formation and sorting of endosomal cargo proteins into MVBs.</text>
</comment>